<organism evidence="2">
    <name type="scientific">bioreactor metagenome</name>
    <dbReference type="NCBI Taxonomy" id="1076179"/>
    <lineage>
        <taxon>unclassified sequences</taxon>
        <taxon>metagenomes</taxon>
        <taxon>ecological metagenomes</taxon>
    </lineage>
</organism>
<accession>A0A645AB33</accession>
<sequence>MQTKTIFFALASLFLLTSCTGKNKQPEDESPLNKTEQTEAVDTNKVYEVWEVDEPPVMP</sequence>
<feature type="compositionally biased region" description="Acidic residues" evidence="1">
    <location>
        <begin position="50"/>
        <end position="59"/>
    </location>
</feature>
<proteinExistence type="predicted"/>
<dbReference type="EMBL" id="VSSQ01012951">
    <property type="protein sequence ID" value="MPM50392.1"/>
    <property type="molecule type" value="Genomic_DNA"/>
</dbReference>
<name>A0A645AB33_9ZZZZ</name>
<feature type="region of interest" description="Disordered" evidence="1">
    <location>
        <begin position="22"/>
        <end position="59"/>
    </location>
</feature>
<protein>
    <submittedName>
        <fullName evidence="2">Uncharacterized protein</fullName>
    </submittedName>
</protein>
<comment type="caution">
    <text evidence="2">The sequence shown here is derived from an EMBL/GenBank/DDBJ whole genome shotgun (WGS) entry which is preliminary data.</text>
</comment>
<gene>
    <name evidence="2" type="ORF">SDC9_97131</name>
</gene>
<reference evidence="2" key="1">
    <citation type="submission" date="2019-08" db="EMBL/GenBank/DDBJ databases">
        <authorList>
            <person name="Kucharzyk K."/>
            <person name="Murdoch R.W."/>
            <person name="Higgins S."/>
            <person name="Loffler F."/>
        </authorList>
    </citation>
    <scope>NUCLEOTIDE SEQUENCE</scope>
</reference>
<dbReference type="PROSITE" id="PS51257">
    <property type="entry name" value="PROKAR_LIPOPROTEIN"/>
    <property type="match status" value="1"/>
</dbReference>
<dbReference type="AlphaFoldDB" id="A0A645AB33"/>
<evidence type="ECO:0000256" key="1">
    <source>
        <dbReference type="SAM" id="MobiDB-lite"/>
    </source>
</evidence>
<evidence type="ECO:0000313" key="2">
    <source>
        <dbReference type="EMBL" id="MPM50392.1"/>
    </source>
</evidence>
<feature type="compositionally biased region" description="Polar residues" evidence="1">
    <location>
        <begin position="32"/>
        <end position="41"/>
    </location>
</feature>